<dbReference type="OrthoDB" id="21648at2759"/>
<feature type="compositionally biased region" description="Acidic residues" evidence="7">
    <location>
        <begin position="266"/>
        <end position="283"/>
    </location>
</feature>
<dbReference type="PRINTS" id="PR00503">
    <property type="entry name" value="BROMODOMAIN"/>
</dbReference>
<protein>
    <submittedName>
        <fullName evidence="10">Bromodomain-containing protein 7</fullName>
    </submittedName>
</protein>
<gene>
    <name evidence="10" type="primary">LOC108668537</name>
</gene>
<evidence type="ECO:0000313" key="9">
    <source>
        <dbReference type="Proteomes" id="UP000694843"/>
    </source>
</evidence>
<keyword evidence="5" id="KW-0539">Nucleus</keyword>
<evidence type="ECO:0000256" key="5">
    <source>
        <dbReference type="ARBA" id="ARBA00023242"/>
    </source>
</evidence>
<evidence type="ECO:0000256" key="6">
    <source>
        <dbReference type="PROSITE-ProRule" id="PRU00035"/>
    </source>
</evidence>
<evidence type="ECO:0000313" key="10">
    <source>
        <dbReference type="RefSeq" id="XP_018011260.1"/>
    </source>
</evidence>
<dbReference type="InterPro" id="IPR001487">
    <property type="entry name" value="Bromodomain"/>
</dbReference>
<dbReference type="GeneID" id="108668537"/>
<dbReference type="CTD" id="34062"/>
<dbReference type="Proteomes" id="UP000694843">
    <property type="component" value="Unplaced"/>
</dbReference>
<evidence type="ECO:0000259" key="8">
    <source>
        <dbReference type="PROSITE" id="PS50014"/>
    </source>
</evidence>
<sequence>MEKGPLKLKLKLGSTPEPPAMEIDSYNADDDLVSGEDGLQSLSAGAEDTGRERHKKSKKKKKKKEREKDRSHKHKRDRSQIDANADADEPSYKKIREASQIPAAPAASSTAVAAAFKELLTHLLKQLEKKDINQFFLEPVTDLIAPGYSSIITEPMCFYTMREKIAQGAYSSLTEYEDDVKLIVANCLKYNGPDTVYYSAGKKLLAAAQSVLSKDRLLALKKDMPSIAILPHEVIGVHLESPNEAADSGADDRTDSPNSQDSRSEGDEEEDGDEGDGTEDSETEAVHVADVATKAARAAALALHKNKPTSTMGYLKPRPDGTVGLTFLSGCSGSAGGGSGGGGSGGSAQQPDSKPLNLGLVLGKLTSGSSTLHNYHDDKRTMAKPVKPIHYGSYSSFCPSYDSTFSNLSKEESDLVRATYGNETAVQYAESICEFSRDCSMATTLVDQLLNLLTSGQHSRTRATIAAHQQQQQQQQLHMKDASQSCDDSKKAADVADISNLRSLSSLGIDVSFLDSFEQL</sequence>
<accession>A0A8B7NCE2</accession>
<dbReference type="GO" id="GO:0005634">
    <property type="term" value="C:nucleus"/>
    <property type="evidence" value="ECO:0007669"/>
    <property type="project" value="UniProtKB-SubCell"/>
</dbReference>
<feature type="region of interest" description="Disordered" evidence="7">
    <location>
        <begin position="336"/>
        <end position="356"/>
    </location>
</feature>
<comment type="subcellular location">
    <subcellularLocation>
        <location evidence="1">Nucleus</location>
    </subcellularLocation>
</comment>
<proteinExistence type="predicted"/>
<feature type="region of interest" description="Disordered" evidence="7">
    <location>
        <begin position="1"/>
        <end position="92"/>
    </location>
</feature>
<keyword evidence="9" id="KW-1185">Reference proteome</keyword>
<dbReference type="KEGG" id="hazt:108668537"/>
<dbReference type="InterPro" id="IPR051831">
    <property type="entry name" value="Bromodomain_contain_prot"/>
</dbReference>
<evidence type="ECO:0000256" key="3">
    <source>
        <dbReference type="ARBA" id="ARBA00023117"/>
    </source>
</evidence>
<evidence type="ECO:0000256" key="7">
    <source>
        <dbReference type="SAM" id="MobiDB-lite"/>
    </source>
</evidence>
<evidence type="ECO:0000256" key="4">
    <source>
        <dbReference type="ARBA" id="ARBA00023163"/>
    </source>
</evidence>
<keyword evidence="3 6" id="KW-0103">Bromodomain</keyword>
<feature type="compositionally biased region" description="Basic residues" evidence="7">
    <location>
        <begin position="1"/>
        <end position="10"/>
    </location>
</feature>
<evidence type="ECO:0000256" key="2">
    <source>
        <dbReference type="ARBA" id="ARBA00023015"/>
    </source>
</evidence>
<feature type="compositionally biased region" description="Gly residues" evidence="7">
    <location>
        <begin position="336"/>
        <end position="346"/>
    </location>
</feature>
<name>A0A8B7NCE2_HYAAZ</name>
<organism evidence="9 10">
    <name type="scientific">Hyalella azteca</name>
    <name type="common">Amphipod</name>
    <dbReference type="NCBI Taxonomy" id="294128"/>
    <lineage>
        <taxon>Eukaryota</taxon>
        <taxon>Metazoa</taxon>
        <taxon>Ecdysozoa</taxon>
        <taxon>Arthropoda</taxon>
        <taxon>Crustacea</taxon>
        <taxon>Multicrustacea</taxon>
        <taxon>Malacostraca</taxon>
        <taxon>Eumalacostraca</taxon>
        <taxon>Peracarida</taxon>
        <taxon>Amphipoda</taxon>
        <taxon>Senticaudata</taxon>
        <taxon>Talitrida</taxon>
        <taxon>Talitroidea</taxon>
        <taxon>Hyalellidae</taxon>
        <taxon>Hyalella</taxon>
    </lineage>
</organism>
<dbReference type="Pfam" id="PF12024">
    <property type="entry name" value="DUF3512"/>
    <property type="match status" value="1"/>
</dbReference>
<reference evidence="10" key="1">
    <citation type="submission" date="2025-08" db="UniProtKB">
        <authorList>
            <consortium name="RefSeq"/>
        </authorList>
    </citation>
    <scope>IDENTIFICATION</scope>
    <source>
        <tissue evidence="10">Whole organism</tissue>
    </source>
</reference>
<dbReference type="SUPFAM" id="SSF47370">
    <property type="entry name" value="Bromodomain"/>
    <property type="match status" value="1"/>
</dbReference>
<dbReference type="AlphaFoldDB" id="A0A8B7NCE2"/>
<feature type="region of interest" description="Disordered" evidence="7">
    <location>
        <begin position="240"/>
        <end position="283"/>
    </location>
</feature>
<dbReference type="InterPro" id="IPR036427">
    <property type="entry name" value="Bromodomain-like_sf"/>
</dbReference>
<dbReference type="OMA" id="HQGHRER"/>
<evidence type="ECO:0000256" key="1">
    <source>
        <dbReference type="ARBA" id="ARBA00004123"/>
    </source>
</evidence>
<feature type="compositionally biased region" description="Basic residues" evidence="7">
    <location>
        <begin position="52"/>
        <end position="77"/>
    </location>
</feature>
<keyword evidence="4" id="KW-0804">Transcription</keyword>
<dbReference type="Pfam" id="PF00439">
    <property type="entry name" value="Bromodomain"/>
    <property type="match status" value="1"/>
</dbReference>
<dbReference type="Gene3D" id="1.20.920.10">
    <property type="entry name" value="Bromodomain-like"/>
    <property type="match status" value="1"/>
</dbReference>
<dbReference type="SMART" id="SM00297">
    <property type="entry name" value="BROMO"/>
    <property type="match status" value="1"/>
</dbReference>
<dbReference type="GO" id="GO:0006357">
    <property type="term" value="P:regulation of transcription by RNA polymerase II"/>
    <property type="evidence" value="ECO:0007669"/>
    <property type="project" value="TreeGrafter"/>
</dbReference>
<dbReference type="PROSITE" id="PS50014">
    <property type="entry name" value="BROMODOMAIN_2"/>
    <property type="match status" value="1"/>
</dbReference>
<dbReference type="PANTHER" id="PTHR22881:SF27">
    <property type="entry name" value="BROMODOMAIN CONTAINING 7_9"/>
    <property type="match status" value="1"/>
</dbReference>
<dbReference type="PANTHER" id="PTHR22881">
    <property type="entry name" value="BROMODOMAIN CONTAINING PROTEIN"/>
    <property type="match status" value="1"/>
</dbReference>
<dbReference type="InterPro" id="IPR021900">
    <property type="entry name" value="DUF3512"/>
</dbReference>
<feature type="domain" description="Bromo" evidence="8">
    <location>
        <begin position="128"/>
        <end position="198"/>
    </location>
</feature>
<keyword evidence="2" id="KW-0805">Transcription regulation</keyword>
<dbReference type="RefSeq" id="XP_018011260.1">
    <property type="nucleotide sequence ID" value="XM_018155771.2"/>
</dbReference>